<protein>
    <submittedName>
        <fullName evidence="6">Pyrimidine oxygenase</fullName>
    </submittedName>
</protein>
<organism evidence="6 7">
    <name type="scientific">Rhizorhabdus histidinilytica</name>
    <dbReference type="NCBI Taxonomy" id="439228"/>
    <lineage>
        <taxon>Bacteria</taxon>
        <taxon>Pseudomonadati</taxon>
        <taxon>Pseudomonadota</taxon>
        <taxon>Alphaproteobacteria</taxon>
        <taxon>Sphingomonadales</taxon>
        <taxon>Sphingomonadaceae</taxon>
        <taxon>Rhizorhabdus</taxon>
    </lineage>
</organism>
<name>A0A1T5BTC1_9SPHN</name>
<evidence type="ECO:0000256" key="4">
    <source>
        <dbReference type="ARBA" id="ARBA00023033"/>
    </source>
</evidence>
<dbReference type="InterPro" id="IPR036661">
    <property type="entry name" value="Luciferase-like_sf"/>
</dbReference>
<evidence type="ECO:0000313" key="6">
    <source>
        <dbReference type="EMBL" id="SKB50426.1"/>
    </source>
</evidence>
<keyword evidence="2" id="KW-0288">FMN</keyword>
<evidence type="ECO:0000256" key="2">
    <source>
        <dbReference type="ARBA" id="ARBA00022643"/>
    </source>
</evidence>
<dbReference type="GO" id="GO:0008726">
    <property type="term" value="F:alkanesulfonate monooxygenase activity"/>
    <property type="evidence" value="ECO:0007669"/>
    <property type="project" value="TreeGrafter"/>
</dbReference>
<dbReference type="EMBL" id="FUYM01000003">
    <property type="protein sequence ID" value="SKB50426.1"/>
    <property type="molecule type" value="Genomic_DNA"/>
</dbReference>
<evidence type="ECO:0000256" key="3">
    <source>
        <dbReference type="ARBA" id="ARBA00023002"/>
    </source>
</evidence>
<evidence type="ECO:0000259" key="5">
    <source>
        <dbReference type="Pfam" id="PF00296"/>
    </source>
</evidence>
<dbReference type="Proteomes" id="UP000189818">
    <property type="component" value="Unassembled WGS sequence"/>
</dbReference>
<keyword evidence="4" id="KW-0503">Monooxygenase</keyword>
<dbReference type="PANTHER" id="PTHR42847">
    <property type="entry name" value="ALKANESULFONATE MONOOXYGENASE"/>
    <property type="match status" value="1"/>
</dbReference>
<dbReference type="InterPro" id="IPR011251">
    <property type="entry name" value="Luciferase-like_dom"/>
</dbReference>
<dbReference type="Pfam" id="PF00296">
    <property type="entry name" value="Bac_luciferase"/>
    <property type="match status" value="1"/>
</dbReference>
<keyword evidence="1" id="KW-0285">Flavoprotein</keyword>
<feature type="domain" description="Luciferase-like" evidence="5">
    <location>
        <begin position="6"/>
        <end position="269"/>
    </location>
</feature>
<dbReference type="InterPro" id="IPR050172">
    <property type="entry name" value="SsuD_RutA_monooxygenase"/>
</dbReference>
<sequence>MKKNIEVGVFIPTVRSGWVHSSNVPYSPGSFKHALLVTQLAEFLGFDFVLSPQNWRGAQGPSRFWGDTVESLTTTAALLQATDRIKVWGTTHANVYPPAAIAKMVATLSEIGNGRVGMNVVTGGHRSSFEPLGLWDDSLSHDERYDYAEEWLQVIKQLWTDERVTHEGKFFQLNDAILSPRPRSMPTLVNAGASGRGLRFAVSSCDVAFLLGGGEAGYIESAKQAKQIARELNKPDFKVYGLVTLIPGDSDRDAQALMDHLEEGVDLVGLEDLARGYEKNTKGVKQLSSSSLAPLGGPKYKSVMPGTFIGSYESLAAQLSQQVIKADLDGLLVIVPDYINNLKEVAMRTFPLLEEHNIHCNVGAGL</sequence>
<dbReference type="SUPFAM" id="SSF51679">
    <property type="entry name" value="Bacterial luciferase-like"/>
    <property type="match status" value="1"/>
</dbReference>
<gene>
    <name evidence="6" type="ORF">SAMN06295920_103265</name>
</gene>
<keyword evidence="7" id="KW-1185">Reference proteome</keyword>
<dbReference type="Gene3D" id="3.20.20.30">
    <property type="entry name" value="Luciferase-like domain"/>
    <property type="match status" value="1"/>
</dbReference>
<proteinExistence type="predicted"/>
<dbReference type="RefSeq" id="WP_079647584.1">
    <property type="nucleotide sequence ID" value="NZ_FUYM01000003.1"/>
</dbReference>
<dbReference type="OrthoDB" id="9814695at2"/>
<accession>A0A1T5BTC1</accession>
<evidence type="ECO:0000313" key="7">
    <source>
        <dbReference type="Proteomes" id="UP000189818"/>
    </source>
</evidence>
<dbReference type="PANTHER" id="PTHR42847:SF4">
    <property type="entry name" value="ALKANESULFONATE MONOOXYGENASE-RELATED"/>
    <property type="match status" value="1"/>
</dbReference>
<evidence type="ECO:0000256" key="1">
    <source>
        <dbReference type="ARBA" id="ARBA00022630"/>
    </source>
</evidence>
<keyword evidence="3" id="KW-0560">Oxidoreductase</keyword>
<dbReference type="GO" id="GO:0046306">
    <property type="term" value="P:alkanesulfonate catabolic process"/>
    <property type="evidence" value="ECO:0007669"/>
    <property type="project" value="TreeGrafter"/>
</dbReference>
<reference evidence="7" key="1">
    <citation type="submission" date="2017-02" db="EMBL/GenBank/DDBJ databases">
        <authorList>
            <person name="Varghese N."/>
            <person name="Submissions S."/>
        </authorList>
    </citation>
    <scope>NUCLEOTIDE SEQUENCE [LARGE SCALE GENOMIC DNA]</scope>
    <source>
        <strain evidence="7">UM2</strain>
    </source>
</reference>
<dbReference type="AlphaFoldDB" id="A0A1T5BTC1"/>
<dbReference type="STRING" id="439228.SAMN06295920_103265"/>